<proteinExistence type="predicted"/>
<gene>
    <name evidence="2" type="ORF">PCOR1329_LOCUS24887</name>
</gene>
<keyword evidence="3" id="KW-1185">Reference proteome</keyword>
<sequence>MSRRGAAWCPSSYRARKNAILALQACAAGVLLWLAFYGAGSASAASDGSRRQPRPQHEDWEGLRPADARQAASPPPAADARPAAGRGEPEEPAALAEPEAAEAEAPEEPPARAPRQAAAQAPALLPRAPAPTAPLALASDGGVGSEALRGQYDGGHPQEGPTKLIFIRIPLNGGRSLVDAAQREGLNFGDHVQASTASRGPRSVVAGQTTCPRASVPPSQLAEVYGGTQTFCIVRDPYERLITEFRRTWKGNPLRKVGCLDGLNAFVKKRVKTYMGDPELGREPAPFAHDCEFMPQSAFVFGWRADIGQVDDTQRWCTHSLHHASLQEDASTFLESHGYRLTVEAEPLVDPSVCPMLNLRSLSVVSRELIEAAYKDDFRLLNFQKITGPEFIHIPRTGGTTIEDVSQKYELWGRRSPRLLGGAKWMGPKHMDVCYPQHVPPSILDALFAGKETFCIVRDVYKRLISEFGYWAMARFPGWPPQFDCNVSELNRFISERLAGKDGYLHNPHRSDCHLVPQAGFVYAWDRKNAKVNFGERWCTKVVRYERFHEEINSFWAGHGYPMRLDTGQRSWTKTKGPCGELKPKHFSDESVALIKKVYFEDFKMMADLDAEYESAPKTPPLPAEEVIDDDHLIRVAERTLVAEERELEKATMVVDDLVTSEDFEVEFDLTLHKVHTSNVGGILKITNTSGWYGEPGDRMPAFLFGWNSSKIMTHMGKAGKPNDFCQSKYGMPLGKVQHILARLQGSEYTMYVNGEESCTLRGFSDEAKYPAQRNVQVWLYDQFNDPGFASIANLRYKALGSLPA</sequence>
<name>A0ABN9S0A0_9DINO</name>
<accession>A0ABN9S0A0</accession>
<dbReference type="EMBL" id="CAUYUJ010008629">
    <property type="protein sequence ID" value="CAK0824495.1"/>
    <property type="molecule type" value="Genomic_DNA"/>
</dbReference>
<dbReference type="Proteomes" id="UP001189429">
    <property type="component" value="Unassembled WGS sequence"/>
</dbReference>
<evidence type="ECO:0008006" key="4">
    <source>
        <dbReference type="Google" id="ProtNLM"/>
    </source>
</evidence>
<feature type="region of interest" description="Disordered" evidence="1">
    <location>
        <begin position="43"/>
        <end position="121"/>
    </location>
</feature>
<organism evidence="2 3">
    <name type="scientific">Prorocentrum cordatum</name>
    <dbReference type="NCBI Taxonomy" id="2364126"/>
    <lineage>
        <taxon>Eukaryota</taxon>
        <taxon>Sar</taxon>
        <taxon>Alveolata</taxon>
        <taxon>Dinophyceae</taxon>
        <taxon>Prorocentrales</taxon>
        <taxon>Prorocentraceae</taxon>
        <taxon>Prorocentrum</taxon>
    </lineage>
</organism>
<protein>
    <recommendedName>
        <fullName evidence="4">Sulfotransferase domain-containing protein</fullName>
    </recommendedName>
</protein>
<evidence type="ECO:0000313" key="3">
    <source>
        <dbReference type="Proteomes" id="UP001189429"/>
    </source>
</evidence>
<evidence type="ECO:0000313" key="2">
    <source>
        <dbReference type="EMBL" id="CAK0824495.1"/>
    </source>
</evidence>
<feature type="compositionally biased region" description="Basic and acidic residues" evidence="1">
    <location>
        <begin position="55"/>
        <end position="67"/>
    </location>
</feature>
<evidence type="ECO:0000256" key="1">
    <source>
        <dbReference type="SAM" id="MobiDB-lite"/>
    </source>
</evidence>
<comment type="caution">
    <text evidence="2">The sequence shown here is derived from an EMBL/GenBank/DDBJ whole genome shotgun (WGS) entry which is preliminary data.</text>
</comment>
<feature type="compositionally biased region" description="Low complexity" evidence="1">
    <location>
        <begin position="68"/>
        <end position="98"/>
    </location>
</feature>
<reference evidence="2" key="1">
    <citation type="submission" date="2023-10" db="EMBL/GenBank/DDBJ databases">
        <authorList>
            <person name="Chen Y."/>
            <person name="Shah S."/>
            <person name="Dougan E. K."/>
            <person name="Thang M."/>
            <person name="Chan C."/>
        </authorList>
    </citation>
    <scope>NUCLEOTIDE SEQUENCE [LARGE SCALE GENOMIC DNA]</scope>
</reference>